<gene>
    <name evidence="3" type="primary">rsmD</name>
    <name evidence="3" type="ORF">CYL18_11370</name>
</gene>
<evidence type="ECO:0000313" key="3">
    <source>
        <dbReference type="EMBL" id="PQD94929.1"/>
    </source>
</evidence>
<reference evidence="3 4" key="1">
    <citation type="submission" date="2017-12" db="EMBL/GenBank/DDBJ databases">
        <title>Taxonomic description and draft genome of Pradoshia cofamensis Gen. nov., sp. nov., a thermotolerant bacillale isolated from anterior gut of earthworm Eisenia fetida.</title>
        <authorList>
            <person name="Saha T."/>
            <person name="Chakraborty R."/>
        </authorList>
    </citation>
    <scope>NUCLEOTIDE SEQUENCE [LARGE SCALE GENOMIC DNA]</scope>
    <source>
        <strain evidence="3 4">EAG3</strain>
    </source>
</reference>
<dbReference type="InterPro" id="IPR004398">
    <property type="entry name" value="RNA_MeTrfase_RsmD"/>
</dbReference>
<dbReference type="PANTHER" id="PTHR43542:SF1">
    <property type="entry name" value="METHYLTRANSFERASE"/>
    <property type="match status" value="1"/>
</dbReference>
<comment type="caution">
    <text evidence="3">The sequence shown here is derived from an EMBL/GenBank/DDBJ whole genome shotgun (WGS) entry which is preliminary data.</text>
</comment>
<dbReference type="Gene3D" id="3.40.50.150">
    <property type="entry name" value="Vaccinia Virus protein VP39"/>
    <property type="match status" value="1"/>
</dbReference>
<evidence type="ECO:0000256" key="2">
    <source>
        <dbReference type="ARBA" id="ARBA00022679"/>
    </source>
</evidence>
<dbReference type="NCBIfam" id="TIGR00095">
    <property type="entry name" value="16S rRNA (guanine(966)-N(2))-methyltransferase RsmD"/>
    <property type="match status" value="1"/>
</dbReference>
<evidence type="ECO:0000313" key="4">
    <source>
        <dbReference type="Proteomes" id="UP000239663"/>
    </source>
</evidence>
<dbReference type="PIRSF" id="PIRSF004553">
    <property type="entry name" value="CHP00095"/>
    <property type="match status" value="1"/>
</dbReference>
<sequence>MRVISGVCKGRPLKAVQGMTTRPTTDKVKESLFNIIGPYFDGGMVLDLFSGSGSLGLEALSRGMEKGIFVEKDPKALQVIKANIQACKMEEESEVLRSDALRSIKALGGRGLSFDLILMDPPYKIANTIPAILNEIEENHLLSEDGLIICEHGEELKLPEQIGSFMKYRHEKYGITAISFFRTQDEV</sequence>
<dbReference type="PROSITE" id="PS00092">
    <property type="entry name" value="N6_MTASE"/>
    <property type="match status" value="1"/>
</dbReference>
<keyword evidence="2 3" id="KW-0808">Transferase</keyword>
<name>A0A2S7MYT5_9BACI</name>
<dbReference type="Proteomes" id="UP000239663">
    <property type="component" value="Unassembled WGS sequence"/>
</dbReference>
<keyword evidence="1 3" id="KW-0489">Methyltransferase</keyword>
<dbReference type="Pfam" id="PF03602">
    <property type="entry name" value="Cons_hypoth95"/>
    <property type="match status" value="1"/>
</dbReference>
<dbReference type="SUPFAM" id="SSF53335">
    <property type="entry name" value="S-adenosyl-L-methionine-dependent methyltransferases"/>
    <property type="match status" value="1"/>
</dbReference>
<dbReference type="GO" id="GO:0031167">
    <property type="term" value="P:rRNA methylation"/>
    <property type="evidence" value="ECO:0007669"/>
    <property type="project" value="InterPro"/>
</dbReference>
<accession>A0A2S7MYT5</accession>
<dbReference type="EMBL" id="PKOZ01000006">
    <property type="protein sequence ID" value="PQD94929.1"/>
    <property type="molecule type" value="Genomic_DNA"/>
</dbReference>
<dbReference type="InterPro" id="IPR002052">
    <property type="entry name" value="DNA_methylase_N6_adenine_CS"/>
</dbReference>
<dbReference type="OrthoDB" id="9803017at2"/>
<proteinExistence type="predicted"/>
<dbReference type="AlphaFoldDB" id="A0A2S7MYT5"/>
<dbReference type="PANTHER" id="PTHR43542">
    <property type="entry name" value="METHYLTRANSFERASE"/>
    <property type="match status" value="1"/>
</dbReference>
<evidence type="ECO:0000256" key="1">
    <source>
        <dbReference type="ARBA" id="ARBA00022603"/>
    </source>
</evidence>
<dbReference type="InterPro" id="IPR029063">
    <property type="entry name" value="SAM-dependent_MTases_sf"/>
</dbReference>
<protein>
    <submittedName>
        <fullName evidence="3">16S rRNA (Guanine(966)-N(2))-methyltransferase RsmD</fullName>
    </submittedName>
</protein>
<organism evidence="3 4">
    <name type="scientific">Pradoshia eiseniae</name>
    <dbReference type="NCBI Taxonomy" id="2064768"/>
    <lineage>
        <taxon>Bacteria</taxon>
        <taxon>Bacillati</taxon>
        <taxon>Bacillota</taxon>
        <taxon>Bacilli</taxon>
        <taxon>Bacillales</taxon>
        <taxon>Bacillaceae</taxon>
        <taxon>Pradoshia</taxon>
    </lineage>
</organism>
<dbReference type="RefSeq" id="WP_104849635.1">
    <property type="nucleotide sequence ID" value="NZ_PKOZ01000006.1"/>
</dbReference>
<dbReference type="CDD" id="cd02440">
    <property type="entry name" value="AdoMet_MTases"/>
    <property type="match status" value="1"/>
</dbReference>
<dbReference type="GO" id="GO:0003676">
    <property type="term" value="F:nucleic acid binding"/>
    <property type="evidence" value="ECO:0007669"/>
    <property type="project" value="InterPro"/>
</dbReference>
<dbReference type="GO" id="GO:0008168">
    <property type="term" value="F:methyltransferase activity"/>
    <property type="evidence" value="ECO:0007669"/>
    <property type="project" value="UniProtKB-KW"/>
</dbReference>
<keyword evidence="4" id="KW-1185">Reference proteome</keyword>